<accession>M4S7X9</accession>
<keyword evidence="2" id="KW-1185">Reference proteome</keyword>
<dbReference type="PATRIC" id="fig|1129794.4.peg.4653"/>
<proteinExistence type="predicted"/>
<evidence type="ECO:0000313" key="1">
    <source>
        <dbReference type="EMBL" id="AGH46772.1"/>
    </source>
</evidence>
<dbReference type="STRING" id="1129794.C427_4673"/>
<dbReference type="EMBL" id="CP003837">
    <property type="protein sequence ID" value="AGH46772.1"/>
    <property type="molecule type" value="Genomic_DNA"/>
</dbReference>
<organism evidence="1 2">
    <name type="scientific">Paraglaciecola psychrophila 170</name>
    <dbReference type="NCBI Taxonomy" id="1129794"/>
    <lineage>
        <taxon>Bacteria</taxon>
        <taxon>Pseudomonadati</taxon>
        <taxon>Pseudomonadota</taxon>
        <taxon>Gammaproteobacteria</taxon>
        <taxon>Alteromonadales</taxon>
        <taxon>Alteromonadaceae</taxon>
        <taxon>Paraglaciecola</taxon>
    </lineage>
</organism>
<dbReference type="AlphaFoldDB" id="M4S7X9"/>
<dbReference type="Proteomes" id="UP000011864">
    <property type="component" value="Chromosome"/>
</dbReference>
<evidence type="ECO:0000313" key="2">
    <source>
        <dbReference type="Proteomes" id="UP000011864"/>
    </source>
</evidence>
<protein>
    <submittedName>
        <fullName evidence="1">Uncharacterized protein</fullName>
    </submittedName>
</protein>
<dbReference type="KEGG" id="gps:C427_4673"/>
<name>M4S7X9_9ALTE</name>
<reference evidence="1 2" key="1">
    <citation type="journal article" date="2013" name="Genome Announc.">
        <title>Complete Genome Sequence of Glaciecola psychrophila Strain 170T.</title>
        <authorList>
            <person name="Yin J."/>
            <person name="Chen J."/>
            <person name="Liu G."/>
            <person name="Yu Y."/>
            <person name="Song L."/>
            <person name="Wang X."/>
            <person name="Qu X."/>
        </authorList>
    </citation>
    <scope>NUCLEOTIDE SEQUENCE [LARGE SCALE GENOMIC DNA]</scope>
    <source>
        <strain evidence="1 2">170</strain>
    </source>
</reference>
<sequence>MAPCGNSNEVFLLTKKSDVYGLYRLDANEVSFNNAERASQCKYSCFIN</sequence>
<dbReference type="HOGENOM" id="CLU_3155933_0_0_6"/>
<gene>
    <name evidence="1" type="ORF">C427_4673</name>
</gene>